<keyword evidence="1" id="KW-1133">Transmembrane helix</keyword>
<dbReference type="RefSeq" id="WP_074882808.1">
    <property type="nucleotide sequence ID" value="NZ_FOXO01000001.1"/>
</dbReference>
<name>A0A1I5PQS1_9FIRM</name>
<gene>
    <name evidence="2" type="ORF">SAMN04487928_10190</name>
</gene>
<dbReference type="AlphaFoldDB" id="A0A1I5PQS1"/>
<evidence type="ECO:0000313" key="3">
    <source>
        <dbReference type="Proteomes" id="UP000182624"/>
    </source>
</evidence>
<dbReference type="Proteomes" id="UP000182624">
    <property type="component" value="Unassembled WGS sequence"/>
</dbReference>
<dbReference type="EMBL" id="FOXO01000001">
    <property type="protein sequence ID" value="SFP35936.1"/>
    <property type="molecule type" value="Genomic_DNA"/>
</dbReference>
<feature type="transmembrane region" description="Helical" evidence="1">
    <location>
        <begin position="79"/>
        <end position="97"/>
    </location>
</feature>
<evidence type="ECO:0000256" key="1">
    <source>
        <dbReference type="SAM" id="Phobius"/>
    </source>
</evidence>
<accession>A0A1I5PQS1</accession>
<feature type="transmembrane region" description="Helical" evidence="1">
    <location>
        <begin position="109"/>
        <end position="126"/>
    </location>
</feature>
<feature type="transmembrane region" description="Helical" evidence="1">
    <location>
        <begin position="48"/>
        <end position="67"/>
    </location>
</feature>
<keyword evidence="3" id="KW-1185">Reference proteome</keyword>
<reference evidence="3" key="1">
    <citation type="submission" date="2016-10" db="EMBL/GenBank/DDBJ databases">
        <authorList>
            <person name="Varghese N."/>
            <person name="Submissions S."/>
        </authorList>
    </citation>
    <scope>NUCLEOTIDE SEQUENCE [LARGE SCALE GENOMIC DNA]</scope>
    <source>
        <strain evidence="3">P18</strain>
    </source>
</reference>
<protein>
    <submittedName>
        <fullName evidence="2">Uncharacterized protein</fullName>
    </submittedName>
</protein>
<keyword evidence="1" id="KW-0812">Transmembrane</keyword>
<organism evidence="2 3">
    <name type="scientific">Butyrivibrio proteoclasticus</name>
    <dbReference type="NCBI Taxonomy" id="43305"/>
    <lineage>
        <taxon>Bacteria</taxon>
        <taxon>Bacillati</taxon>
        <taxon>Bacillota</taxon>
        <taxon>Clostridia</taxon>
        <taxon>Lachnospirales</taxon>
        <taxon>Lachnospiraceae</taxon>
        <taxon>Butyrivibrio</taxon>
    </lineage>
</organism>
<proteinExistence type="predicted"/>
<feature type="transmembrane region" description="Helical" evidence="1">
    <location>
        <begin position="12"/>
        <end position="28"/>
    </location>
</feature>
<sequence length="161" mass="19344">MLRAKRLKMVKKIFVMLLIYSSLSMYLNDFFKKIFDMEEFVWTEAIKLIFPYSFIATIVFFMIGLYVNRSIDELSNEMWQKTFALIFSFVFLAGLNISTVGKFAENMHSMRMILFDLVFLMGMYYISRFILMHIMKNVCLLENWNKNWGGTYVLKRNSFIW</sequence>
<evidence type="ECO:0000313" key="2">
    <source>
        <dbReference type="EMBL" id="SFP35936.1"/>
    </source>
</evidence>
<keyword evidence="1" id="KW-0472">Membrane</keyword>